<comment type="cofactor">
    <cofactor evidence="1">
        <name>Zn(2+)</name>
        <dbReference type="ChEBI" id="CHEBI:29105"/>
    </cofactor>
    <text evidence="1">Binds 1 zinc ion per subunit.</text>
</comment>
<comment type="similarity">
    <text evidence="1">Belongs to the peptidase M81 family.</text>
</comment>
<protein>
    <recommendedName>
        <fullName evidence="1">Microcystinase C</fullName>
        <shortName evidence="1">MlrC</shortName>
    </recommendedName>
</protein>
<dbReference type="EMBL" id="LFJC01000003">
    <property type="protein sequence ID" value="PIT00949.1"/>
    <property type="molecule type" value="Genomic_DNA"/>
</dbReference>
<dbReference type="GO" id="GO:0046872">
    <property type="term" value="F:metal ion binding"/>
    <property type="evidence" value="ECO:0007669"/>
    <property type="project" value="UniProtKB-KW"/>
</dbReference>
<comment type="function">
    <text evidence="1">Involved in peptidolytic degradation of cyclic heptapeptide hepatotoxin microcystin (MC).</text>
</comment>
<feature type="domain" description="Microcystin LR degradation protein MlrC N-terminal" evidence="3">
    <location>
        <begin position="2"/>
        <end position="287"/>
    </location>
</feature>
<reference evidence="4 5" key="1">
    <citation type="submission" date="2015-06" db="EMBL/GenBank/DDBJ databases">
        <title>Comparative genome analysis of nirS-carrying Bradyrhizobium sp. strains.</title>
        <authorList>
            <person name="Ishii S."/>
            <person name="Jang J."/>
            <person name="Nishizawa T."/>
            <person name="Senoo K."/>
        </authorList>
    </citation>
    <scope>NUCLEOTIDE SEQUENCE [LARGE SCALE GENOMIC DNA]</scope>
    <source>
        <strain evidence="4 5">TSA1</strain>
    </source>
</reference>
<evidence type="ECO:0000313" key="5">
    <source>
        <dbReference type="Proteomes" id="UP000228930"/>
    </source>
</evidence>
<dbReference type="AlphaFoldDB" id="A0A2M6U8N5"/>
<evidence type="ECO:0000259" key="2">
    <source>
        <dbReference type="Pfam" id="PF07171"/>
    </source>
</evidence>
<dbReference type="Pfam" id="PF07171">
    <property type="entry name" value="MlrC_C"/>
    <property type="match status" value="1"/>
</dbReference>
<keyword evidence="1" id="KW-0378">Hydrolase</keyword>
<evidence type="ECO:0000256" key="1">
    <source>
        <dbReference type="PIRNR" id="PIRNR012702"/>
    </source>
</evidence>
<dbReference type="RefSeq" id="WP_100176160.1">
    <property type="nucleotide sequence ID" value="NZ_LFJC01000003.1"/>
</dbReference>
<dbReference type="GO" id="GO:0008237">
    <property type="term" value="F:metallopeptidase activity"/>
    <property type="evidence" value="ECO:0007669"/>
    <property type="project" value="UniProtKB-KW"/>
</dbReference>
<organism evidence="4 5">
    <name type="scientific">Bradyrhizobium nitroreducens</name>
    <dbReference type="NCBI Taxonomy" id="709803"/>
    <lineage>
        <taxon>Bacteria</taxon>
        <taxon>Pseudomonadati</taxon>
        <taxon>Pseudomonadota</taxon>
        <taxon>Alphaproteobacteria</taxon>
        <taxon>Hyphomicrobiales</taxon>
        <taxon>Nitrobacteraceae</taxon>
        <taxon>Bradyrhizobium</taxon>
    </lineage>
</organism>
<dbReference type="InterPro" id="IPR009197">
    <property type="entry name" value="MlrC"/>
</dbReference>
<evidence type="ECO:0000259" key="3">
    <source>
        <dbReference type="Pfam" id="PF07364"/>
    </source>
</evidence>
<keyword evidence="1" id="KW-0479">Metal-binding</keyword>
<keyword evidence="5" id="KW-1185">Reference proteome</keyword>
<keyword evidence="1" id="KW-0482">Metalloprotease</keyword>
<name>A0A2M6U8N5_9BRAD</name>
<dbReference type="GO" id="GO:0006508">
    <property type="term" value="P:proteolysis"/>
    <property type="evidence" value="ECO:0007669"/>
    <property type="project" value="UniProtKB-KW"/>
</dbReference>
<dbReference type="InterPro" id="IPR010799">
    <property type="entry name" value="MlrC_C"/>
</dbReference>
<dbReference type="Proteomes" id="UP000228930">
    <property type="component" value="Unassembled WGS sequence"/>
</dbReference>
<dbReference type="Pfam" id="PF07364">
    <property type="entry name" value="DUF1485"/>
    <property type="match status" value="1"/>
</dbReference>
<comment type="caution">
    <text evidence="4">The sequence shown here is derived from an EMBL/GenBank/DDBJ whole genome shotgun (WGS) entry which is preliminary data.</text>
</comment>
<keyword evidence="1" id="KW-0645">Protease</keyword>
<sequence length="498" mass="53817">MKVLIAGFKHETNTFAPNRADWKAFESGEMFPRPTHGRAMLDLISSVNVPATGFIRSARARGWDLLPSLWCGAVPSSYITDDAFNQICDTIVGDARQGGFEAVYLDLHGAAMSVSHDDAEGELIARVRATVGDDIPIVCSLDLHANVTTRMLSLADGLVSYRTYPHIDYVETGELAAELLARRGQRSGREKLTFVRLPFLIPLNAQSTTIDPARAVYNELLRLERQYDAMLSFCMGFPASDFEECAPMIWGYGERSAPAVDQLARSAGQPQKWRQHVYEAREAIALALERTADTGRPIVIADTQDNPGVGGTGSTTGLLHALLAEGAGRAYPGRVCFGMLFDPDAAAAAVAAGVGAELTFEIGAMIPTWDGWSDRPVSGTFKVRAVASGRVTFKGPKMTGFVAELGPSACLEIEGVLVAVISAKVGTQDRELFRSLGIAPEDMRLIVVKSSNHFRADFEPLVADPERDVLIAKAAGAMAIDPGDLPWKKLPDTILRRP</sequence>
<proteinExistence type="inferred from homology"/>
<evidence type="ECO:0000313" key="4">
    <source>
        <dbReference type="EMBL" id="PIT00949.1"/>
    </source>
</evidence>
<accession>A0A2M6U8N5</accession>
<feature type="domain" description="Microcystin LR degradation protein MlrC C-terminal" evidence="2">
    <location>
        <begin position="300"/>
        <end position="489"/>
    </location>
</feature>
<dbReference type="InterPro" id="IPR015995">
    <property type="entry name" value="MlrC_N"/>
</dbReference>
<dbReference type="PIRSF" id="PIRSF012702">
    <property type="entry name" value="UCP012702"/>
    <property type="match status" value="1"/>
</dbReference>
<gene>
    <name evidence="4" type="ORF">TSA1_09360</name>
</gene>